<gene>
    <name evidence="2" type="ORF">BSTOLATCC_MIC43459</name>
</gene>
<evidence type="ECO:0000256" key="1">
    <source>
        <dbReference type="SAM" id="MobiDB-lite"/>
    </source>
</evidence>
<protein>
    <submittedName>
        <fullName evidence="2">Uncharacterized protein</fullName>
    </submittedName>
</protein>
<comment type="caution">
    <text evidence="2">The sequence shown here is derived from an EMBL/GenBank/DDBJ whole genome shotgun (WGS) entry which is preliminary data.</text>
</comment>
<proteinExistence type="predicted"/>
<feature type="compositionally biased region" description="Basic and acidic residues" evidence="1">
    <location>
        <begin position="450"/>
        <end position="459"/>
    </location>
</feature>
<accession>A0AAU9JR17</accession>
<name>A0AAU9JR17_9CILI</name>
<dbReference type="EMBL" id="CAJZBQ010000043">
    <property type="protein sequence ID" value="CAG9327420.1"/>
    <property type="molecule type" value="Genomic_DNA"/>
</dbReference>
<dbReference type="Proteomes" id="UP001162131">
    <property type="component" value="Unassembled WGS sequence"/>
</dbReference>
<reference evidence="2" key="1">
    <citation type="submission" date="2021-09" db="EMBL/GenBank/DDBJ databases">
        <authorList>
            <consortium name="AG Swart"/>
            <person name="Singh M."/>
            <person name="Singh A."/>
            <person name="Seah K."/>
            <person name="Emmerich C."/>
        </authorList>
    </citation>
    <scope>NUCLEOTIDE SEQUENCE</scope>
    <source>
        <strain evidence="2">ATCC30299</strain>
    </source>
</reference>
<organism evidence="2 3">
    <name type="scientific">Blepharisma stoltei</name>
    <dbReference type="NCBI Taxonomy" id="1481888"/>
    <lineage>
        <taxon>Eukaryota</taxon>
        <taxon>Sar</taxon>
        <taxon>Alveolata</taxon>
        <taxon>Ciliophora</taxon>
        <taxon>Postciliodesmatophora</taxon>
        <taxon>Heterotrichea</taxon>
        <taxon>Heterotrichida</taxon>
        <taxon>Blepharismidae</taxon>
        <taxon>Blepharisma</taxon>
    </lineage>
</organism>
<keyword evidence="3" id="KW-1185">Reference proteome</keyword>
<evidence type="ECO:0000313" key="3">
    <source>
        <dbReference type="Proteomes" id="UP001162131"/>
    </source>
</evidence>
<dbReference type="AlphaFoldDB" id="A0AAU9JR17"/>
<sequence>METESERSISESEVSQYLSDFTSESLKLIKSSQVKDAYKVLKSCEELLEAVASQGGCIDPDMILLTLHNCAYCCQKLQNYEECASYLDGCAYNASVRNILASKDESQSEPSHYTEKIRKERYQCKLQTQICAIMSHVNKHDLALNHAKEALKFGISFMQNCSKACQYYTVKNTKLPNYIRQKRNNDQSSGKTIQQQHDAYLGDLVKKNSHIFEFLLQKINGKSNSRATSAKVPKLDLRSILGVQHYNDWIYKYEISDVLTIDPITPTDVKTPLGLIGELNRDLMLEKICLIAVVCYCMATELRFLYQTDKSELKRTESNVWYFKAYEIIKDLIPSESPLYQHIKQSYQFYMNKEQKLQNKTQDSSFTSRGKSPLKDKSIEQIYSRSSSASKYKKKIPITKRDITPARTKTPIFARLDSKNEQIGKGYKQADFGYEFQTDRNQKPKAKLSQGEHSKSDNSIKYKKKVNKKHLNLEDFVTGELINKKNSDESYDSDYIRDNFVLSSQELYGENPDDSANNARNLKKFESIKSNLQKKHISPLYQIFNEDLKKESPNNAVSNKQ</sequence>
<feature type="region of interest" description="Disordered" evidence="1">
    <location>
        <begin position="439"/>
        <end position="459"/>
    </location>
</feature>
<evidence type="ECO:0000313" key="2">
    <source>
        <dbReference type="EMBL" id="CAG9327420.1"/>
    </source>
</evidence>